<feature type="transmembrane region" description="Helical" evidence="6">
    <location>
        <begin position="167"/>
        <end position="186"/>
    </location>
</feature>
<feature type="transmembrane region" description="Helical" evidence="6">
    <location>
        <begin position="272"/>
        <end position="292"/>
    </location>
</feature>
<evidence type="ECO:0000256" key="5">
    <source>
        <dbReference type="ARBA" id="ARBA00023136"/>
    </source>
</evidence>
<dbReference type="PANTHER" id="PTHR30250">
    <property type="entry name" value="PST FAMILY PREDICTED COLANIC ACID TRANSPORTER"/>
    <property type="match status" value="1"/>
</dbReference>
<feature type="transmembrane region" description="Helical" evidence="6">
    <location>
        <begin position="475"/>
        <end position="494"/>
    </location>
</feature>
<evidence type="ECO:0000256" key="4">
    <source>
        <dbReference type="ARBA" id="ARBA00022989"/>
    </source>
</evidence>
<organism evidence="7 8">
    <name type="scientific">Mesoterricola sediminis</name>
    <dbReference type="NCBI Taxonomy" id="2927980"/>
    <lineage>
        <taxon>Bacteria</taxon>
        <taxon>Pseudomonadati</taxon>
        <taxon>Acidobacteriota</taxon>
        <taxon>Holophagae</taxon>
        <taxon>Holophagales</taxon>
        <taxon>Holophagaceae</taxon>
        <taxon>Mesoterricola</taxon>
    </lineage>
</organism>
<dbReference type="InterPro" id="IPR002797">
    <property type="entry name" value="Polysacc_synth"/>
</dbReference>
<dbReference type="Pfam" id="PF01943">
    <property type="entry name" value="Polysacc_synt"/>
    <property type="match status" value="1"/>
</dbReference>
<feature type="transmembrane region" description="Helical" evidence="6">
    <location>
        <begin position="234"/>
        <end position="252"/>
    </location>
</feature>
<feature type="transmembrane region" description="Helical" evidence="6">
    <location>
        <begin position="384"/>
        <end position="404"/>
    </location>
</feature>
<comment type="subcellular location">
    <subcellularLocation>
        <location evidence="1">Cell membrane</location>
        <topology evidence="1">Multi-pass membrane protein</topology>
    </subcellularLocation>
</comment>
<evidence type="ECO:0000313" key="8">
    <source>
        <dbReference type="Proteomes" id="UP001228113"/>
    </source>
</evidence>
<dbReference type="KEGG" id="msea:METESE_02470"/>
<dbReference type="PANTHER" id="PTHR30250:SF26">
    <property type="entry name" value="PSMA PROTEIN"/>
    <property type="match status" value="1"/>
</dbReference>
<keyword evidence="5 6" id="KW-0472">Membrane</keyword>
<feature type="transmembrane region" description="Helical" evidence="6">
    <location>
        <begin position="440"/>
        <end position="463"/>
    </location>
</feature>
<accession>A0AA48KAP9</accession>
<evidence type="ECO:0008006" key="9">
    <source>
        <dbReference type="Google" id="ProtNLM"/>
    </source>
</evidence>
<evidence type="ECO:0000313" key="7">
    <source>
        <dbReference type="EMBL" id="BDU75289.1"/>
    </source>
</evidence>
<evidence type="ECO:0000256" key="1">
    <source>
        <dbReference type="ARBA" id="ARBA00004651"/>
    </source>
</evidence>
<feature type="transmembrane region" description="Helical" evidence="6">
    <location>
        <begin position="134"/>
        <end position="155"/>
    </location>
</feature>
<evidence type="ECO:0000256" key="2">
    <source>
        <dbReference type="ARBA" id="ARBA00022475"/>
    </source>
</evidence>
<dbReference type="Proteomes" id="UP001228113">
    <property type="component" value="Chromosome"/>
</dbReference>
<evidence type="ECO:0000256" key="6">
    <source>
        <dbReference type="SAM" id="Phobius"/>
    </source>
</evidence>
<proteinExistence type="predicted"/>
<keyword evidence="8" id="KW-1185">Reference proteome</keyword>
<feature type="transmembrane region" description="Helical" evidence="6">
    <location>
        <begin position="353"/>
        <end position="372"/>
    </location>
</feature>
<dbReference type="InterPro" id="IPR050833">
    <property type="entry name" value="Poly_Biosynth_Transport"/>
</dbReference>
<reference evidence="7" key="1">
    <citation type="journal article" date="2023" name="Int. J. Syst. Evol. Microbiol.">
        <title>Mesoterricola silvestris gen. nov., sp. nov., Mesoterricola sediminis sp. nov., Geothrix oryzae sp. nov., Geothrix edaphica sp. nov., Geothrix rubra sp. nov., and Geothrix limicola sp. nov., six novel members of Acidobacteriota isolated from soils.</title>
        <authorList>
            <person name="Itoh H."/>
            <person name="Sugisawa Y."/>
            <person name="Mise K."/>
            <person name="Xu Z."/>
            <person name="Kuniyasu M."/>
            <person name="Ushijima N."/>
            <person name="Kawano K."/>
            <person name="Kobayashi E."/>
            <person name="Shiratori Y."/>
            <person name="Masuda Y."/>
            <person name="Senoo K."/>
        </authorList>
    </citation>
    <scope>NUCLEOTIDE SEQUENCE</scope>
    <source>
        <strain evidence="7">W786</strain>
    </source>
</reference>
<keyword evidence="4 6" id="KW-1133">Transmembrane helix</keyword>
<name>A0AA48KAP9_9BACT</name>
<evidence type="ECO:0000256" key="3">
    <source>
        <dbReference type="ARBA" id="ARBA00022692"/>
    </source>
</evidence>
<dbReference type="EMBL" id="AP027081">
    <property type="protein sequence ID" value="BDU75289.1"/>
    <property type="molecule type" value="Genomic_DNA"/>
</dbReference>
<keyword evidence="2" id="KW-1003">Cell membrane</keyword>
<feature type="transmembrane region" description="Helical" evidence="6">
    <location>
        <begin position="410"/>
        <end position="428"/>
    </location>
</feature>
<dbReference type="RefSeq" id="WP_316410929.1">
    <property type="nucleotide sequence ID" value="NZ_AP027081.1"/>
</dbReference>
<protein>
    <recommendedName>
        <fullName evidence="9">Membrane protein involved in the export of O-antigen and teichoic acid</fullName>
    </recommendedName>
</protein>
<keyword evidence="3 6" id="KW-0812">Transmembrane</keyword>
<feature type="transmembrane region" description="Helical" evidence="6">
    <location>
        <begin position="192"/>
        <end position="213"/>
    </location>
</feature>
<feature type="transmembrane region" description="Helical" evidence="6">
    <location>
        <begin position="312"/>
        <end position="333"/>
    </location>
</feature>
<dbReference type="GO" id="GO:0005886">
    <property type="term" value="C:plasma membrane"/>
    <property type="evidence" value="ECO:0007669"/>
    <property type="project" value="UniProtKB-SubCell"/>
</dbReference>
<feature type="transmembrane region" description="Helical" evidence="6">
    <location>
        <begin position="20"/>
        <end position="41"/>
    </location>
</feature>
<sequence>MSLALFRLFHSSRSVRNVVWNLVGGLTAGVLIVLATPQYVHRLGLEGYGIVGLWLMMQVLMGLLDMGMGATIVKEFADSREEGGAETKQDLLRTLEIIYGSLALALALVLACAAGGVAARWLKAPVSSPAHIAWAIRLMALTLGFQFPTVLYANGIAGLQAHGRMNLIQIAGNCLRYGAGVAILLVRPDLVWFFAVQALVAGVQMMATREVLWSLLRRGSSCRPTFKLALFKRLWRFSAGMALTAFSGVLVANADRIALSKLMPTAELGKYAVAYTATGLLQMGIQPFYKAFFPRYAELVSLRAFDALRNEYLRSCGLMAGVIIPLGVAGWIFAPQLFTIWLGTADPTIVRVFRWLILSITCSGLMWLPAAFQQANGKPGLHATMIILALLAGVPVMVWAIRVYGTVGATAVWLIHGLSGISVEIWLMHRLMLKGDMLRWYWRALIQPLCATLPILLGSRWLLPAGCGRLATLGWIGLAGLVGAGCSVGLALVGPTRKPAADPS</sequence>
<gene>
    <name evidence="7" type="ORF">METESE_02470</name>
</gene>
<feature type="transmembrane region" description="Helical" evidence="6">
    <location>
        <begin position="47"/>
        <end position="64"/>
    </location>
</feature>
<feature type="transmembrane region" description="Helical" evidence="6">
    <location>
        <begin position="97"/>
        <end position="122"/>
    </location>
</feature>
<dbReference type="AlphaFoldDB" id="A0AA48KAP9"/>